<dbReference type="SUPFAM" id="SSF54060">
    <property type="entry name" value="His-Me finger endonucleases"/>
    <property type="match status" value="1"/>
</dbReference>
<keyword evidence="3" id="KW-1185">Reference proteome</keyword>
<evidence type="ECO:0000259" key="1">
    <source>
        <dbReference type="Pfam" id="PF13392"/>
    </source>
</evidence>
<dbReference type="RefSeq" id="WP_145387568.1">
    <property type="nucleotide sequence ID" value="NZ_CP037423.1"/>
</dbReference>
<sequence length="170" mass="19333">MEKGINRRLNITVNDNLRKRFWQRVDNRGPDECWEWQGAMRNGYGAIKHQRQTLSCHRVAYVLTHGAPGEDLVIGHTCDNRACCNPSQLEAITVGKNNRDARRRREFYVCRGDDAPQSVLTEHDVKNIMHERSETGHGCRRIARTLGLSESAVDKVIQGTTWAHITGGKL</sequence>
<accession>A0A518HRD9</accession>
<feature type="domain" description="HNH nuclease" evidence="1">
    <location>
        <begin position="57"/>
        <end position="99"/>
    </location>
</feature>
<dbReference type="OrthoDB" id="287888at2"/>
<organism evidence="2 3">
    <name type="scientific">Stieleria neptunia</name>
    <dbReference type="NCBI Taxonomy" id="2527979"/>
    <lineage>
        <taxon>Bacteria</taxon>
        <taxon>Pseudomonadati</taxon>
        <taxon>Planctomycetota</taxon>
        <taxon>Planctomycetia</taxon>
        <taxon>Pirellulales</taxon>
        <taxon>Pirellulaceae</taxon>
        <taxon>Stieleria</taxon>
    </lineage>
</organism>
<dbReference type="Proteomes" id="UP000319004">
    <property type="component" value="Chromosome"/>
</dbReference>
<evidence type="ECO:0000313" key="2">
    <source>
        <dbReference type="EMBL" id="QDV43422.1"/>
    </source>
</evidence>
<dbReference type="GO" id="GO:0004519">
    <property type="term" value="F:endonuclease activity"/>
    <property type="evidence" value="ECO:0007669"/>
    <property type="project" value="InterPro"/>
</dbReference>
<dbReference type="Gene3D" id="3.90.75.10">
    <property type="entry name" value="Homing Intron 3 (I-ppo) Encoded Endonuclease, Chain A"/>
    <property type="match status" value="1"/>
</dbReference>
<dbReference type="InterPro" id="IPR003615">
    <property type="entry name" value="HNH_nuc"/>
</dbReference>
<protein>
    <recommendedName>
        <fullName evidence="1">HNH nuclease domain-containing protein</fullName>
    </recommendedName>
</protein>
<dbReference type="EMBL" id="CP037423">
    <property type="protein sequence ID" value="QDV43422.1"/>
    <property type="molecule type" value="Genomic_DNA"/>
</dbReference>
<evidence type="ECO:0000313" key="3">
    <source>
        <dbReference type="Proteomes" id="UP000319004"/>
    </source>
</evidence>
<dbReference type="InterPro" id="IPR044925">
    <property type="entry name" value="His-Me_finger_sf"/>
</dbReference>
<gene>
    <name evidence="2" type="ORF">Enr13x_32780</name>
</gene>
<name>A0A518HRD9_9BACT</name>
<dbReference type="KEGG" id="snep:Enr13x_32780"/>
<dbReference type="Pfam" id="PF13392">
    <property type="entry name" value="HNH_3"/>
    <property type="match status" value="1"/>
</dbReference>
<proteinExistence type="predicted"/>
<dbReference type="InterPro" id="IPR044930">
    <property type="entry name" value="Homing_endonuclease_His-Me"/>
</dbReference>
<dbReference type="AlphaFoldDB" id="A0A518HRD9"/>
<reference evidence="2 3" key="1">
    <citation type="submission" date="2019-03" db="EMBL/GenBank/DDBJ databases">
        <title>Deep-cultivation of Planctomycetes and their phenomic and genomic characterization uncovers novel biology.</title>
        <authorList>
            <person name="Wiegand S."/>
            <person name="Jogler M."/>
            <person name="Boedeker C."/>
            <person name="Pinto D."/>
            <person name="Vollmers J."/>
            <person name="Rivas-Marin E."/>
            <person name="Kohn T."/>
            <person name="Peeters S.H."/>
            <person name="Heuer A."/>
            <person name="Rast P."/>
            <person name="Oberbeckmann S."/>
            <person name="Bunk B."/>
            <person name="Jeske O."/>
            <person name="Meyerdierks A."/>
            <person name="Storesund J.E."/>
            <person name="Kallscheuer N."/>
            <person name="Luecker S."/>
            <person name="Lage O.M."/>
            <person name="Pohl T."/>
            <person name="Merkel B.J."/>
            <person name="Hornburger P."/>
            <person name="Mueller R.-W."/>
            <person name="Bruemmer F."/>
            <person name="Labrenz M."/>
            <person name="Spormann A.M."/>
            <person name="Op den Camp H."/>
            <person name="Overmann J."/>
            <person name="Amann R."/>
            <person name="Jetten M.S.M."/>
            <person name="Mascher T."/>
            <person name="Medema M.H."/>
            <person name="Devos D.P."/>
            <person name="Kaster A.-K."/>
            <person name="Ovreas L."/>
            <person name="Rohde M."/>
            <person name="Galperin M.Y."/>
            <person name="Jogler C."/>
        </authorList>
    </citation>
    <scope>NUCLEOTIDE SEQUENCE [LARGE SCALE GENOMIC DNA]</scope>
    <source>
        <strain evidence="2 3">Enr13</strain>
    </source>
</reference>